<name>A0AAE1CVN1_9GAST</name>
<evidence type="ECO:0000313" key="1">
    <source>
        <dbReference type="EMBL" id="KAK3739053.1"/>
    </source>
</evidence>
<organism evidence="1 2">
    <name type="scientific">Elysia crispata</name>
    <name type="common">lettuce slug</name>
    <dbReference type="NCBI Taxonomy" id="231223"/>
    <lineage>
        <taxon>Eukaryota</taxon>
        <taxon>Metazoa</taxon>
        <taxon>Spiralia</taxon>
        <taxon>Lophotrochozoa</taxon>
        <taxon>Mollusca</taxon>
        <taxon>Gastropoda</taxon>
        <taxon>Heterobranchia</taxon>
        <taxon>Euthyneura</taxon>
        <taxon>Panpulmonata</taxon>
        <taxon>Sacoglossa</taxon>
        <taxon>Placobranchoidea</taxon>
        <taxon>Plakobranchidae</taxon>
        <taxon>Elysia</taxon>
    </lineage>
</organism>
<evidence type="ECO:0000313" key="2">
    <source>
        <dbReference type="Proteomes" id="UP001283361"/>
    </source>
</evidence>
<accession>A0AAE1CVN1</accession>
<keyword evidence="2" id="KW-1185">Reference proteome</keyword>
<protein>
    <submittedName>
        <fullName evidence="1">Uncharacterized protein</fullName>
    </submittedName>
</protein>
<proteinExistence type="predicted"/>
<reference evidence="1" key="1">
    <citation type="journal article" date="2023" name="G3 (Bethesda)">
        <title>A reference genome for the long-term kleptoplast-retaining sea slug Elysia crispata morphotype clarki.</title>
        <authorList>
            <person name="Eastman K.E."/>
            <person name="Pendleton A.L."/>
            <person name="Shaikh M.A."/>
            <person name="Suttiyut T."/>
            <person name="Ogas R."/>
            <person name="Tomko P."/>
            <person name="Gavelis G."/>
            <person name="Widhalm J.R."/>
            <person name="Wisecaver J.H."/>
        </authorList>
    </citation>
    <scope>NUCLEOTIDE SEQUENCE</scope>
    <source>
        <strain evidence="1">ECLA1</strain>
    </source>
</reference>
<dbReference type="EMBL" id="JAWDGP010006556">
    <property type="protein sequence ID" value="KAK3739053.1"/>
    <property type="molecule type" value="Genomic_DNA"/>
</dbReference>
<comment type="caution">
    <text evidence="1">The sequence shown here is derived from an EMBL/GenBank/DDBJ whole genome shotgun (WGS) entry which is preliminary data.</text>
</comment>
<dbReference type="Proteomes" id="UP001283361">
    <property type="component" value="Unassembled WGS sequence"/>
</dbReference>
<dbReference type="AlphaFoldDB" id="A0AAE1CVN1"/>
<sequence>MAVQKSQDIISIIIVTLRVTQGILPQGTVTMWQHQPSLYSSIRSVDAIITDIEKFGSEEFCCFLPPYNTYILKVSFPR</sequence>
<gene>
    <name evidence="1" type="ORF">RRG08_025142</name>
</gene>